<dbReference type="InterPro" id="IPR011701">
    <property type="entry name" value="MFS"/>
</dbReference>
<evidence type="ECO:0000256" key="5">
    <source>
        <dbReference type="ARBA" id="ARBA00022692"/>
    </source>
</evidence>
<evidence type="ECO:0000256" key="3">
    <source>
        <dbReference type="ARBA" id="ARBA00022448"/>
    </source>
</evidence>
<keyword evidence="4" id="KW-1003">Cell membrane</keyword>
<comment type="caution">
    <text evidence="10">The sequence shown here is derived from an EMBL/GenBank/DDBJ whole genome shotgun (WGS) entry which is preliminary data.</text>
</comment>
<dbReference type="InterPro" id="IPR020846">
    <property type="entry name" value="MFS_dom"/>
</dbReference>
<evidence type="ECO:0000259" key="9">
    <source>
        <dbReference type="PROSITE" id="PS50850"/>
    </source>
</evidence>
<dbReference type="InterPro" id="IPR036259">
    <property type="entry name" value="MFS_trans_sf"/>
</dbReference>
<accession>A0A2H9U2F9</accession>
<keyword evidence="11" id="KW-1185">Reference proteome</keyword>
<evidence type="ECO:0000256" key="8">
    <source>
        <dbReference type="RuleBase" id="RU365088"/>
    </source>
</evidence>
<protein>
    <recommendedName>
        <fullName evidence="8">Bcr/CflA family efflux transporter</fullName>
    </recommendedName>
</protein>
<dbReference type="NCBIfam" id="NF008314">
    <property type="entry name" value="PRK11102.1"/>
    <property type="match status" value="1"/>
</dbReference>
<feature type="transmembrane region" description="Helical" evidence="8">
    <location>
        <begin position="20"/>
        <end position="36"/>
    </location>
</feature>
<organism evidence="10 11">
    <name type="scientific">Aeromonas cavernicola</name>
    <dbReference type="NCBI Taxonomy" id="1006623"/>
    <lineage>
        <taxon>Bacteria</taxon>
        <taxon>Pseudomonadati</taxon>
        <taxon>Pseudomonadota</taxon>
        <taxon>Gammaproteobacteria</taxon>
        <taxon>Aeromonadales</taxon>
        <taxon>Aeromonadaceae</taxon>
        <taxon>Aeromonas</taxon>
    </lineage>
</organism>
<dbReference type="Pfam" id="PF07690">
    <property type="entry name" value="MFS_1"/>
    <property type="match status" value="1"/>
</dbReference>
<gene>
    <name evidence="10" type="ORF">CUC53_13840</name>
</gene>
<evidence type="ECO:0000256" key="4">
    <source>
        <dbReference type="ARBA" id="ARBA00022475"/>
    </source>
</evidence>
<evidence type="ECO:0000256" key="1">
    <source>
        <dbReference type="ARBA" id="ARBA00004651"/>
    </source>
</evidence>
<evidence type="ECO:0000256" key="6">
    <source>
        <dbReference type="ARBA" id="ARBA00022989"/>
    </source>
</evidence>
<dbReference type="GO" id="GO:0005886">
    <property type="term" value="C:plasma membrane"/>
    <property type="evidence" value="ECO:0007669"/>
    <property type="project" value="UniProtKB-SubCell"/>
</dbReference>
<feature type="domain" description="Major facilitator superfamily (MFS) profile" evidence="9">
    <location>
        <begin position="19"/>
        <end position="405"/>
    </location>
</feature>
<feature type="transmembrane region" description="Helical" evidence="8">
    <location>
        <begin position="380"/>
        <end position="401"/>
    </location>
</feature>
<feature type="transmembrane region" description="Helical" evidence="8">
    <location>
        <begin position="355"/>
        <end position="374"/>
    </location>
</feature>
<evidence type="ECO:0000313" key="11">
    <source>
        <dbReference type="Proteomes" id="UP000235861"/>
    </source>
</evidence>
<dbReference type="FunFam" id="1.20.1720.10:FF:000005">
    <property type="entry name" value="Bcr/CflA family efflux transporter"/>
    <property type="match status" value="1"/>
</dbReference>
<feature type="transmembrane region" description="Helical" evidence="8">
    <location>
        <begin position="225"/>
        <end position="249"/>
    </location>
</feature>
<feature type="transmembrane region" description="Helical" evidence="8">
    <location>
        <begin position="56"/>
        <end position="75"/>
    </location>
</feature>
<feature type="transmembrane region" description="Helical" evidence="8">
    <location>
        <begin position="317"/>
        <end position="343"/>
    </location>
</feature>
<dbReference type="CDD" id="cd17320">
    <property type="entry name" value="MFS_MdfA_MDR_like"/>
    <property type="match status" value="1"/>
</dbReference>
<dbReference type="Proteomes" id="UP000235861">
    <property type="component" value="Unassembled WGS sequence"/>
</dbReference>
<dbReference type="InterPro" id="IPR004812">
    <property type="entry name" value="Efflux_drug-R_Bcr/CmlA"/>
</dbReference>
<sequence>MPHPSSSQTATPRAALSPRLLFILLGALAGLTPLAVDMYLPAIPAIARDLATSIDGAQLTISAFLGGFAIGQLFYGPIADSFGRKPVILAGLLMFAIASVGCALADTLPELLAWRMLQAAGGAAGSVVVNALLRDLFEKDAFSRAMSFVILVMTLAPLVAPVVGGYISAHSHWRVIFWLLMGISLLICLIIQWKIRETLKPEHKQPLRLGQVLRNYWRVLSHRGAMGYVLCGAFSSSGMFAFLSASPYVYIEYFHVPTEHYGWLFGLNILLMMAVTFVNSRVVKGIGSERMLQYGLAILPCAGALLIYNAWSQSGGLWGIVIPVVLFVGHISLVGANAMTGLLGHFPQAAGTASALAGTLRFGIGACVGILVNLNPPSSPLPMAIAIASCGLASAVSYWLLAGKR</sequence>
<feature type="transmembrane region" description="Helical" evidence="8">
    <location>
        <begin position="175"/>
        <end position="195"/>
    </location>
</feature>
<keyword evidence="8" id="KW-0997">Cell inner membrane</keyword>
<dbReference type="Gene3D" id="1.20.1720.10">
    <property type="entry name" value="Multidrug resistance protein D"/>
    <property type="match status" value="1"/>
</dbReference>
<keyword evidence="3 8" id="KW-0813">Transport</keyword>
<feature type="transmembrane region" description="Helical" evidence="8">
    <location>
        <begin position="261"/>
        <end position="279"/>
    </location>
</feature>
<dbReference type="SUPFAM" id="SSF103473">
    <property type="entry name" value="MFS general substrate transporter"/>
    <property type="match status" value="1"/>
</dbReference>
<dbReference type="GO" id="GO:0015385">
    <property type="term" value="F:sodium:proton antiporter activity"/>
    <property type="evidence" value="ECO:0007669"/>
    <property type="project" value="TreeGrafter"/>
</dbReference>
<keyword evidence="7 8" id="KW-0472">Membrane</keyword>
<keyword evidence="6 8" id="KW-1133">Transmembrane helix</keyword>
<dbReference type="NCBIfam" id="TIGR00710">
    <property type="entry name" value="efflux_Bcr_CflA"/>
    <property type="match status" value="1"/>
</dbReference>
<evidence type="ECO:0000256" key="7">
    <source>
        <dbReference type="ARBA" id="ARBA00023136"/>
    </source>
</evidence>
<dbReference type="OrthoDB" id="9814303at2"/>
<dbReference type="PROSITE" id="PS50850">
    <property type="entry name" value="MFS"/>
    <property type="match status" value="1"/>
</dbReference>
<proteinExistence type="inferred from homology"/>
<dbReference type="PANTHER" id="PTHR23502">
    <property type="entry name" value="MAJOR FACILITATOR SUPERFAMILY"/>
    <property type="match status" value="1"/>
</dbReference>
<dbReference type="GO" id="GO:1990961">
    <property type="term" value="P:xenobiotic detoxification by transmembrane export across the plasma membrane"/>
    <property type="evidence" value="ECO:0007669"/>
    <property type="project" value="InterPro"/>
</dbReference>
<dbReference type="GO" id="GO:0042910">
    <property type="term" value="F:xenobiotic transmembrane transporter activity"/>
    <property type="evidence" value="ECO:0007669"/>
    <property type="project" value="InterPro"/>
</dbReference>
<evidence type="ECO:0000256" key="2">
    <source>
        <dbReference type="ARBA" id="ARBA00006236"/>
    </source>
</evidence>
<dbReference type="RefSeq" id="WP_100294695.1">
    <property type="nucleotide sequence ID" value="NZ_PGGC01000129.1"/>
</dbReference>
<feature type="transmembrane region" description="Helical" evidence="8">
    <location>
        <begin position="112"/>
        <end position="133"/>
    </location>
</feature>
<reference evidence="10 11" key="1">
    <citation type="submission" date="2017-11" db="EMBL/GenBank/DDBJ databases">
        <title>Draft genome sequence of environmental isolate Aeromonas cavernicola sp. nov. MDC 2508.</title>
        <authorList>
            <person name="Colston S.M."/>
            <person name="Navarro A."/>
            <person name="Martinez-Murcia A.J."/>
            <person name="Graf J."/>
        </authorList>
    </citation>
    <scope>NUCLEOTIDE SEQUENCE [LARGE SCALE GENOMIC DNA]</scope>
    <source>
        <strain evidence="10 11">MDC 2508</strain>
    </source>
</reference>
<feature type="transmembrane region" description="Helical" evidence="8">
    <location>
        <begin position="291"/>
        <end position="311"/>
    </location>
</feature>
<feature type="transmembrane region" description="Helical" evidence="8">
    <location>
        <begin position="145"/>
        <end position="169"/>
    </location>
</feature>
<evidence type="ECO:0000313" key="10">
    <source>
        <dbReference type="EMBL" id="PJG58201.1"/>
    </source>
</evidence>
<dbReference type="PANTHER" id="PTHR23502:SF132">
    <property type="entry name" value="POLYAMINE TRANSPORTER 2-RELATED"/>
    <property type="match status" value="1"/>
</dbReference>
<dbReference type="AlphaFoldDB" id="A0A2H9U2F9"/>
<comment type="similarity">
    <text evidence="2 8">Belongs to the major facilitator superfamily. Bcr/CmlA family.</text>
</comment>
<feature type="transmembrane region" description="Helical" evidence="8">
    <location>
        <begin position="87"/>
        <end position="106"/>
    </location>
</feature>
<comment type="subcellular location">
    <subcellularLocation>
        <location evidence="8">Cell inner membrane</location>
        <topology evidence="8">Multi-pass membrane protein</topology>
    </subcellularLocation>
    <subcellularLocation>
        <location evidence="1">Cell membrane</location>
        <topology evidence="1">Multi-pass membrane protein</topology>
    </subcellularLocation>
</comment>
<name>A0A2H9U2F9_9GAMM</name>
<keyword evidence="5 8" id="KW-0812">Transmembrane</keyword>
<dbReference type="EMBL" id="PGGC01000129">
    <property type="protein sequence ID" value="PJG58201.1"/>
    <property type="molecule type" value="Genomic_DNA"/>
</dbReference>